<feature type="DNA-binding region" description="OmpR/PhoB-type" evidence="6">
    <location>
        <begin position="49"/>
        <end position="149"/>
    </location>
</feature>
<dbReference type="Gene3D" id="1.10.10.10">
    <property type="entry name" value="Winged helix-like DNA-binding domain superfamily/Winged helix DNA-binding domain"/>
    <property type="match status" value="1"/>
</dbReference>
<dbReference type="PANTHER" id="PTHR35807:SF1">
    <property type="entry name" value="TRANSCRIPTIONAL REGULATOR REDD"/>
    <property type="match status" value="1"/>
</dbReference>
<reference evidence="9" key="1">
    <citation type="journal article" date="2014" name="Int. J. Syst. Evol. Microbiol.">
        <title>Complete genome sequence of Corynebacterium casei LMG S-19264T (=DSM 44701T), isolated from a smear-ripened cheese.</title>
        <authorList>
            <consortium name="US DOE Joint Genome Institute (JGI-PGF)"/>
            <person name="Walter F."/>
            <person name="Albersmeier A."/>
            <person name="Kalinowski J."/>
            <person name="Ruckert C."/>
        </authorList>
    </citation>
    <scope>NUCLEOTIDE SEQUENCE</scope>
    <source>
        <strain evidence="9">JCM 4386</strain>
    </source>
</reference>
<evidence type="ECO:0000256" key="6">
    <source>
        <dbReference type="PROSITE-ProRule" id="PRU01091"/>
    </source>
</evidence>
<feature type="region of interest" description="Disordered" evidence="7">
    <location>
        <begin position="1"/>
        <end position="30"/>
    </location>
</feature>
<dbReference type="SMART" id="SM01043">
    <property type="entry name" value="BTAD"/>
    <property type="match status" value="1"/>
</dbReference>
<reference evidence="9" key="2">
    <citation type="submission" date="2020-09" db="EMBL/GenBank/DDBJ databases">
        <authorList>
            <person name="Sun Q."/>
            <person name="Ohkuma M."/>
        </authorList>
    </citation>
    <scope>NUCLEOTIDE SEQUENCE</scope>
    <source>
        <strain evidence="9">JCM 4386</strain>
    </source>
</reference>
<dbReference type="Pfam" id="PF03704">
    <property type="entry name" value="BTAD"/>
    <property type="match status" value="1"/>
</dbReference>
<dbReference type="InterPro" id="IPR051677">
    <property type="entry name" value="AfsR-DnrI-RedD_regulator"/>
</dbReference>
<dbReference type="InterPro" id="IPR001867">
    <property type="entry name" value="OmpR/PhoB-type_DNA-bd"/>
</dbReference>
<dbReference type="PANTHER" id="PTHR35807">
    <property type="entry name" value="TRANSCRIPTIONAL REGULATOR REDD-RELATED"/>
    <property type="match status" value="1"/>
</dbReference>
<dbReference type="InterPro" id="IPR011990">
    <property type="entry name" value="TPR-like_helical_dom_sf"/>
</dbReference>
<feature type="region of interest" description="Disordered" evidence="7">
    <location>
        <begin position="309"/>
        <end position="359"/>
    </location>
</feature>
<dbReference type="SMART" id="SM00862">
    <property type="entry name" value="Trans_reg_C"/>
    <property type="match status" value="1"/>
</dbReference>
<dbReference type="Gene3D" id="3.40.50.300">
    <property type="entry name" value="P-loop containing nucleotide triphosphate hydrolases"/>
    <property type="match status" value="1"/>
</dbReference>
<dbReference type="EMBL" id="BMTL01000032">
    <property type="protein sequence ID" value="GGS15946.1"/>
    <property type="molecule type" value="Genomic_DNA"/>
</dbReference>
<dbReference type="Proteomes" id="UP000606194">
    <property type="component" value="Unassembled WGS sequence"/>
</dbReference>
<dbReference type="InterPro" id="IPR005158">
    <property type="entry name" value="BTAD"/>
</dbReference>
<keyword evidence="2" id="KW-0902">Two-component regulatory system</keyword>
<keyword evidence="3" id="KW-0805">Transcription regulation</keyword>
<protein>
    <submittedName>
        <fullName evidence="9">SARP family transcriptional regulator</fullName>
    </submittedName>
</protein>
<dbReference type="CDD" id="cd15831">
    <property type="entry name" value="BTAD"/>
    <property type="match status" value="1"/>
</dbReference>
<dbReference type="SMART" id="SM00028">
    <property type="entry name" value="TPR"/>
    <property type="match status" value="7"/>
</dbReference>
<dbReference type="InterPro" id="IPR016032">
    <property type="entry name" value="Sig_transdc_resp-reg_C-effctor"/>
</dbReference>
<feature type="region of interest" description="Disordered" evidence="7">
    <location>
        <begin position="1102"/>
        <end position="1160"/>
    </location>
</feature>
<evidence type="ECO:0000259" key="8">
    <source>
        <dbReference type="PROSITE" id="PS51755"/>
    </source>
</evidence>
<evidence type="ECO:0000313" key="9">
    <source>
        <dbReference type="EMBL" id="GGS15946.1"/>
    </source>
</evidence>
<dbReference type="InterPro" id="IPR019734">
    <property type="entry name" value="TPR_rpt"/>
</dbReference>
<dbReference type="AlphaFoldDB" id="A0A918G3Y9"/>
<dbReference type="Pfam" id="PF00486">
    <property type="entry name" value="Trans_reg_C"/>
    <property type="match status" value="1"/>
</dbReference>
<dbReference type="PRINTS" id="PR00364">
    <property type="entry name" value="DISEASERSIST"/>
</dbReference>
<dbReference type="Gene3D" id="1.25.40.10">
    <property type="entry name" value="Tetratricopeptide repeat domain"/>
    <property type="match status" value="2"/>
</dbReference>
<evidence type="ECO:0000256" key="2">
    <source>
        <dbReference type="ARBA" id="ARBA00023012"/>
    </source>
</evidence>
<evidence type="ECO:0000256" key="5">
    <source>
        <dbReference type="ARBA" id="ARBA00023163"/>
    </source>
</evidence>
<dbReference type="Pfam" id="PF13191">
    <property type="entry name" value="AAA_16"/>
    <property type="match status" value="1"/>
</dbReference>
<keyword evidence="5" id="KW-0804">Transcription</keyword>
<keyword evidence="4 6" id="KW-0238">DNA-binding</keyword>
<dbReference type="SUPFAM" id="SSF48452">
    <property type="entry name" value="TPR-like"/>
    <property type="match status" value="3"/>
</dbReference>
<feature type="compositionally biased region" description="Low complexity" evidence="7">
    <location>
        <begin position="309"/>
        <end position="330"/>
    </location>
</feature>
<organism evidence="9 10">
    <name type="scientific">Streptomyces humidus</name>
    <dbReference type="NCBI Taxonomy" id="52259"/>
    <lineage>
        <taxon>Bacteria</taxon>
        <taxon>Bacillati</taxon>
        <taxon>Actinomycetota</taxon>
        <taxon>Actinomycetes</taxon>
        <taxon>Kitasatosporales</taxon>
        <taxon>Streptomycetaceae</taxon>
        <taxon>Streptomyces</taxon>
    </lineage>
</organism>
<evidence type="ECO:0000256" key="7">
    <source>
        <dbReference type="SAM" id="MobiDB-lite"/>
    </source>
</evidence>
<sequence length="1250" mass="134201">MRRPPPRRLVPRRARRPRPGRPQLAGSRPRAARWFASAKPGVARPSPLDYVLSMLTPRIRFRLLGPLDIEIDGRAVSLTGRQRALCTVLLLHADHVVSVDRLIQCLWDDRPPGAGAARVRALVAEVRRALGPSGTDVLTTRRPGYVMHAGPAELDLLAFENLVRGGSRAAADGDWRTARHRGEEALALWRDEPLADLPEVAVREAERQRLGELHLVARESVAEAEIETGRHRHAIAELLRLTAAHPLRERPHGLLMAALHQDGRSAEALELYASLRRRMVDELGMEPSVDLRDLHRRLLGGGRAGGVLAAGPGVRLSQSQPQSQPQPSSPLRVQAQAQAPTAASERPVPRQLPPTPRRFVGRDRELARLDSCLRDAEPLALIVGPAGVGKSALALNWAHRVADRFPDGQLFLDMRGFDNAEPMTPDEALPLLLQGLGCAPRDIPLGAEAQTALYRTLLVDRRVLVVLDDVADASCVRRLLPASAGSLTLVTSRDKLSGLVTLDGGYRVSCDVLDSAAALELISGAVGAEAVAADPEAATRLVELCDHLPLALCVAGSWIGDRPGSIRAYVRDLADRGRLARLHVEGEESVAVRAALDLSYATLPDEARSAFRRLGVLPGTGRSVPAAAAAAGTDERRLADLLRQAQRVHLLRDVEHGRPAWHDLVHEYARDRTFAEDAPEEREAAVTRVLDHYLQSVVNAAATAGLYVMRTRPGPVEGSLPREFGTVEEAYAWFDGEWDDIAAAIGHAAEHGPARFVWWLVDALQDLFHHRRPLSDWMRLATLAREVAARHGDEVGQASMCLSLGSARWRNGDLRGALAEYEEGEQLARRAGWAYGEAGSLQGKGVTLKLLGELRRALPCYDRALALYRTLGNVKNEEIMLINTASLNLALGRLDAAEEAACAALDLIGDTVHHNRAMALVSLAQVRQRQARFDEAAAALRTCFLVSRDSGSTYTEAVALEALGRVRADAGRDDRALLAHEDALAVSRRVENRNCQVDSLVGIASVKLRAGRAEEAAEHLDAAFETAERTGHRAGLVEVLLARADLARARGRPADALDCLERAESLATDGTPLALPRIHLTTALTLLETDEGADTATEVDADAGADAGTDTGMGMGAGTEAHAEAADAADGSGGSGGSGAGTVGAPAPAPAPTRARARAEAGRAVALAEASGQRLLHAHSLAALAAAHEAHGDAESAHTARARAEELYATIGVETGSRVPPRPLPGHRHRELPQDAESRLTLYLTEHFDG</sequence>
<dbReference type="GO" id="GO:0003677">
    <property type="term" value="F:DNA binding"/>
    <property type="evidence" value="ECO:0007669"/>
    <property type="project" value="UniProtKB-UniRule"/>
</dbReference>
<dbReference type="GO" id="GO:0006355">
    <property type="term" value="P:regulation of DNA-templated transcription"/>
    <property type="evidence" value="ECO:0007669"/>
    <property type="project" value="InterPro"/>
</dbReference>
<dbReference type="SUPFAM" id="SSF46894">
    <property type="entry name" value="C-terminal effector domain of the bipartite response regulators"/>
    <property type="match status" value="1"/>
</dbReference>
<proteinExistence type="inferred from homology"/>
<accession>A0A918G3Y9</accession>
<dbReference type="Pfam" id="PF17874">
    <property type="entry name" value="TPR_MalT"/>
    <property type="match status" value="1"/>
</dbReference>
<dbReference type="InterPro" id="IPR041617">
    <property type="entry name" value="TPR_MalT"/>
</dbReference>
<gene>
    <name evidence="9" type="ORF">GCM10010269_63940</name>
</gene>
<dbReference type="GO" id="GO:0000160">
    <property type="term" value="P:phosphorelay signal transduction system"/>
    <property type="evidence" value="ECO:0007669"/>
    <property type="project" value="UniProtKB-KW"/>
</dbReference>
<evidence type="ECO:0000256" key="1">
    <source>
        <dbReference type="ARBA" id="ARBA00005820"/>
    </source>
</evidence>
<comment type="caution">
    <text evidence="9">The sequence shown here is derived from an EMBL/GenBank/DDBJ whole genome shotgun (WGS) entry which is preliminary data.</text>
</comment>
<feature type="compositionally biased region" description="Gly residues" evidence="7">
    <location>
        <begin position="1131"/>
        <end position="1142"/>
    </location>
</feature>
<evidence type="ECO:0000256" key="4">
    <source>
        <dbReference type="ARBA" id="ARBA00023125"/>
    </source>
</evidence>
<name>A0A918G3Y9_9ACTN</name>
<feature type="domain" description="OmpR/PhoB-type" evidence="8">
    <location>
        <begin position="49"/>
        <end position="149"/>
    </location>
</feature>
<evidence type="ECO:0000256" key="3">
    <source>
        <dbReference type="ARBA" id="ARBA00023015"/>
    </source>
</evidence>
<keyword evidence="10" id="KW-1185">Reference proteome</keyword>
<dbReference type="PROSITE" id="PS51755">
    <property type="entry name" value="OMPR_PHOB"/>
    <property type="match status" value="1"/>
</dbReference>
<dbReference type="SUPFAM" id="SSF52540">
    <property type="entry name" value="P-loop containing nucleoside triphosphate hydrolases"/>
    <property type="match status" value="1"/>
</dbReference>
<dbReference type="InterPro" id="IPR041664">
    <property type="entry name" value="AAA_16"/>
</dbReference>
<dbReference type="InterPro" id="IPR027417">
    <property type="entry name" value="P-loop_NTPase"/>
</dbReference>
<comment type="similarity">
    <text evidence="1">Belongs to the AfsR/DnrI/RedD regulatory family.</text>
</comment>
<evidence type="ECO:0000313" key="10">
    <source>
        <dbReference type="Proteomes" id="UP000606194"/>
    </source>
</evidence>
<feature type="compositionally biased region" description="Basic residues" evidence="7">
    <location>
        <begin position="1"/>
        <end position="19"/>
    </location>
</feature>
<dbReference type="GO" id="GO:0043531">
    <property type="term" value="F:ADP binding"/>
    <property type="evidence" value="ECO:0007669"/>
    <property type="project" value="InterPro"/>
</dbReference>
<dbReference type="InterPro" id="IPR036388">
    <property type="entry name" value="WH-like_DNA-bd_sf"/>
</dbReference>